<evidence type="ECO:0000256" key="2">
    <source>
        <dbReference type="ARBA" id="ARBA00022490"/>
    </source>
</evidence>
<dbReference type="NCBIfam" id="TIGR03544">
    <property type="entry name" value="DivI1A_domain"/>
    <property type="match status" value="1"/>
</dbReference>
<keyword evidence="4 6" id="KW-0175">Coiled coil</keyword>
<name>A0A345Z485_9MOLU</name>
<evidence type="ECO:0000313" key="7">
    <source>
        <dbReference type="EMBL" id="AXK51414.1"/>
    </source>
</evidence>
<comment type="subcellular location">
    <subcellularLocation>
        <location evidence="1">Cytoplasm</location>
    </subcellularLocation>
</comment>
<proteinExistence type="predicted"/>
<accession>A0A345Z485</accession>
<reference evidence="7 8" key="1">
    <citation type="submission" date="2018-07" db="EMBL/GenBank/DDBJ databases">
        <title>Complete genome sequence of Spiroplasma alleghenense PLHS-1 (ATCC 51752).</title>
        <authorList>
            <person name="Chou L."/>
            <person name="Lee T.-Y."/>
            <person name="Tsai Y.-M."/>
            <person name="Kuo C.-H."/>
        </authorList>
    </citation>
    <scope>NUCLEOTIDE SEQUENCE [LARGE SCALE GENOMIC DNA]</scope>
    <source>
        <strain evidence="7 8">PLHS-1</strain>
    </source>
</reference>
<evidence type="ECO:0000256" key="5">
    <source>
        <dbReference type="ARBA" id="ARBA00023306"/>
    </source>
</evidence>
<sequence>MNYVKYKKEDIAKKDFTVEFKGYKVEEVDLFLDEITRDYEVSEFEKQNLKDKIMALEVENKNLMEENDKIIASLQLSQQQLEKLARSGVNSSSILKRIANLEKQNLGQK</sequence>
<evidence type="ECO:0008006" key="9">
    <source>
        <dbReference type="Google" id="ProtNLM"/>
    </source>
</evidence>
<feature type="coiled-coil region" evidence="6">
    <location>
        <begin position="32"/>
        <end position="73"/>
    </location>
</feature>
<dbReference type="OrthoDB" id="389699at2"/>
<evidence type="ECO:0000256" key="3">
    <source>
        <dbReference type="ARBA" id="ARBA00022618"/>
    </source>
</evidence>
<keyword evidence="5" id="KW-0131">Cell cycle</keyword>
<gene>
    <name evidence="7" type="ORF">SALLE_v1c07440</name>
</gene>
<protein>
    <recommendedName>
        <fullName evidence="9">DivIVA domain-containing protein</fullName>
    </recommendedName>
</protein>
<dbReference type="GO" id="GO:0051301">
    <property type="term" value="P:cell division"/>
    <property type="evidence" value="ECO:0007669"/>
    <property type="project" value="UniProtKB-KW"/>
</dbReference>
<dbReference type="RefSeq" id="WP_115558313.1">
    <property type="nucleotide sequence ID" value="NZ_CP031376.1"/>
</dbReference>
<keyword evidence="2" id="KW-0963">Cytoplasm</keyword>
<organism evidence="7 8">
    <name type="scientific">Spiroplasma alleghenense</name>
    <dbReference type="NCBI Taxonomy" id="216931"/>
    <lineage>
        <taxon>Bacteria</taxon>
        <taxon>Bacillati</taxon>
        <taxon>Mycoplasmatota</taxon>
        <taxon>Mollicutes</taxon>
        <taxon>Entomoplasmatales</taxon>
        <taxon>Spiroplasmataceae</taxon>
        <taxon>Spiroplasma</taxon>
    </lineage>
</organism>
<keyword evidence="8" id="KW-1185">Reference proteome</keyword>
<evidence type="ECO:0000313" key="8">
    <source>
        <dbReference type="Proteomes" id="UP000254792"/>
    </source>
</evidence>
<evidence type="ECO:0000256" key="6">
    <source>
        <dbReference type="SAM" id="Coils"/>
    </source>
</evidence>
<dbReference type="Proteomes" id="UP000254792">
    <property type="component" value="Chromosome"/>
</dbReference>
<keyword evidence="3" id="KW-0132">Cell division</keyword>
<dbReference type="InterPro" id="IPR007793">
    <property type="entry name" value="DivIVA_fam"/>
</dbReference>
<dbReference type="AlphaFoldDB" id="A0A345Z485"/>
<dbReference type="GO" id="GO:0005737">
    <property type="term" value="C:cytoplasm"/>
    <property type="evidence" value="ECO:0007669"/>
    <property type="project" value="UniProtKB-SubCell"/>
</dbReference>
<dbReference type="KEGG" id="salx:SALLE_v1c07440"/>
<dbReference type="Pfam" id="PF05103">
    <property type="entry name" value="DivIVA"/>
    <property type="match status" value="1"/>
</dbReference>
<dbReference type="EMBL" id="CP031376">
    <property type="protein sequence ID" value="AXK51414.1"/>
    <property type="molecule type" value="Genomic_DNA"/>
</dbReference>
<dbReference type="Gene3D" id="6.10.250.660">
    <property type="match status" value="1"/>
</dbReference>
<dbReference type="InterPro" id="IPR019933">
    <property type="entry name" value="DivIVA_domain"/>
</dbReference>
<evidence type="ECO:0000256" key="4">
    <source>
        <dbReference type="ARBA" id="ARBA00023054"/>
    </source>
</evidence>
<evidence type="ECO:0000256" key="1">
    <source>
        <dbReference type="ARBA" id="ARBA00004496"/>
    </source>
</evidence>